<protein>
    <submittedName>
        <fullName evidence="1">Uncharacterized protein</fullName>
    </submittedName>
</protein>
<sequence length="87" mass="9779">MTIKDLKGVNLETNEVETISSNTLITGVKSTVDGLTGIKVHHGVMEYDNEFYYIKTTDLNECLELNNDDWKALTHVYEMGGIKVLTL</sequence>
<dbReference type="AlphaFoldDB" id="A0A426D6P7"/>
<dbReference type="RefSeq" id="WP_125072438.1">
    <property type="nucleotide sequence ID" value="NZ_QWZQ01000024.1"/>
</dbReference>
<gene>
    <name evidence="1" type="ORF">D1831_08170</name>
</gene>
<dbReference type="EMBL" id="QWZQ01000024">
    <property type="protein sequence ID" value="RRK10284.1"/>
    <property type="molecule type" value="Genomic_DNA"/>
</dbReference>
<dbReference type="Proteomes" id="UP000283633">
    <property type="component" value="Unassembled WGS sequence"/>
</dbReference>
<evidence type="ECO:0000313" key="1">
    <source>
        <dbReference type="EMBL" id="RRK10284.1"/>
    </source>
</evidence>
<keyword evidence="2" id="KW-1185">Reference proteome</keyword>
<organism evidence="1 2">
    <name type="scientific">Lactiplantibacillus garii</name>
    <dbReference type="NCBI Taxonomy" id="2306423"/>
    <lineage>
        <taxon>Bacteria</taxon>
        <taxon>Bacillati</taxon>
        <taxon>Bacillota</taxon>
        <taxon>Bacilli</taxon>
        <taxon>Lactobacillales</taxon>
        <taxon>Lactobacillaceae</taxon>
        <taxon>Lactiplantibacillus</taxon>
    </lineage>
</organism>
<accession>A0A426D6P7</accession>
<proteinExistence type="predicted"/>
<comment type="caution">
    <text evidence="1">The sequence shown here is derived from an EMBL/GenBank/DDBJ whole genome shotgun (WGS) entry which is preliminary data.</text>
</comment>
<reference evidence="1 2" key="1">
    <citation type="submission" date="2018-08" db="EMBL/GenBank/DDBJ databases">
        <title>Genome Lactobacillus garii FI11369.</title>
        <authorList>
            <person name="Diaz M."/>
            <person name="Narbad A."/>
        </authorList>
    </citation>
    <scope>NUCLEOTIDE SEQUENCE [LARGE SCALE GENOMIC DNA]</scope>
    <source>
        <strain evidence="1 2">FI11369</strain>
    </source>
</reference>
<name>A0A426D6P7_9LACO</name>
<evidence type="ECO:0000313" key="2">
    <source>
        <dbReference type="Proteomes" id="UP000283633"/>
    </source>
</evidence>